<feature type="binding site" evidence="6">
    <location>
        <position position="97"/>
    </location>
    <ligand>
        <name>S-adenosyl-L-methionine</name>
        <dbReference type="ChEBI" id="CHEBI:59789"/>
    </ligand>
</feature>
<dbReference type="EMBL" id="JACRSS010000002">
    <property type="protein sequence ID" value="MBC8538560.1"/>
    <property type="molecule type" value="Genomic_DNA"/>
</dbReference>
<dbReference type="InterPro" id="IPR029028">
    <property type="entry name" value="Alpha/beta_knot_MTases"/>
</dbReference>
<dbReference type="PANTHER" id="PTHR33603">
    <property type="entry name" value="METHYLTRANSFERASE"/>
    <property type="match status" value="1"/>
</dbReference>
<keyword evidence="1 6" id="KW-0698">rRNA processing</keyword>
<evidence type="ECO:0000256" key="5">
    <source>
        <dbReference type="ARBA" id="ARBA00038303"/>
    </source>
</evidence>
<protein>
    <recommendedName>
        <fullName evidence="6">Ribosomal RNA large subunit methyltransferase H</fullName>
        <ecNumber evidence="6">2.1.1.177</ecNumber>
    </recommendedName>
    <alternativeName>
        <fullName evidence="6">23S rRNA (pseudouridine1915-N3)-methyltransferase</fullName>
    </alternativeName>
    <alternativeName>
        <fullName evidence="6">23S rRNA m3Psi1915 methyltransferase</fullName>
    </alternativeName>
    <alternativeName>
        <fullName evidence="6">rRNA (pseudouridine-N3-)-methyltransferase RlmH</fullName>
    </alternativeName>
</protein>
<dbReference type="Pfam" id="PF02590">
    <property type="entry name" value="SPOUT_MTase"/>
    <property type="match status" value="1"/>
</dbReference>
<sequence>MKEKYWLAAQAEYQKRLGRYASLEIVELKDEPTPENPTPREREAVLKKEAGRVAKAMEGFDAAAVMAIEGREFTSEGFAQALKPYVDGGKSICFVIGGSLGLAQEIKERGELFSLSRMTFPHRLARVVLLEQIYRAFKILNNENYHK</sequence>
<dbReference type="InterPro" id="IPR029026">
    <property type="entry name" value="tRNA_m1G_MTases_N"/>
</dbReference>
<evidence type="ECO:0000256" key="4">
    <source>
        <dbReference type="ARBA" id="ARBA00022691"/>
    </source>
</evidence>
<accession>A0A926DK33</accession>
<comment type="caution">
    <text evidence="6">Lacks conserved residue(s) required for the propagation of feature annotation.</text>
</comment>
<evidence type="ECO:0000256" key="6">
    <source>
        <dbReference type="HAMAP-Rule" id="MF_00658"/>
    </source>
</evidence>
<comment type="subunit">
    <text evidence="6">Homodimer.</text>
</comment>
<evidence type="ECO:0000313" key="8">
    <source>
        <dbReference type="Proteomes" id="UP000617951"/>
    </source>
</evidence>
<name>A0A926DK33_9FIRM</name>
<proteinExistence type="inferred from homology"/>
<comment type="catalytic activity">
    <reaction evidence="6">
        <text>pseudouridine(1915) in 23S rRNA + S-adenosyl-L-methionine = N(3)-methylpseudouridine(1915) in 23S rRNA + S-adenosyl-L-homocysteine + H(+)</text>
        <dbReference type="Rhea" id="RHEA:42752"/>
        <dbReference type="Rhea" id="RHEA-COMP:10221"/>
        <dbReference type="Rhea" id="RHEA-COMP:10222"/>
        <dbReference type="ChEBI" id="CHEBI:15378"/>
        <dbReference type="ChEBI" id="CHEBI:57856"/>
        <dbReference type="ChEBI" id="CHEBI:59789"/>
        <dbReference type="ChEBI" id="CHEBI:65314"/>
        <dbReference type="ChEBI" id="CHEBI:74486"/>
        <dbReference type="EC" id="2.1.1.177"/>
    </reaction>
</comment>
<dbReference type="HAMAP" id="MF_00658">
    <property type="entry name" value="23SrRNA_methyltr_H"/>
    <property type="match status" value="1"/>
</dbReference>
<dbReference type="AlphaFoldDB" id="A0A926DK33"/>
<organism evidence="7 8">
    <name type="scientific">Guopingia tenuis</name>
    <dbReference type="NCBI Taxonomy" id="2763656"/>
    <lineage>
        <taxon>Bacteria</taxon>
        <taxon>Bacillati</taxon>
        <taxon>Bacillota</taxon>
        <taxon>Clostridia</taxon>
        <taxon>Christensenellales</taxon>
        <taxon>Christensenellaceae</taxon>
        <taxon>Guopingia</taxon>
    </lineage>
</organism>
<keyword evidence="6" id="KW-0963">Cytoplasm</keyword>
<gene>
    <name evidence="6" type="primary">rlmH</name>
    <name evidence="7" type="ORF">H8693_06395</name>
</gene>
<keyword evidence="8" id="KW-1185">Reference proteome</keyword>
<dbReference type="GO" id="GO:0070038">
    <property type="term" value="F:rRNA (pseudouridine-N3-)-methyltransferase activity"/>
    <property type="evidence" value="ECO:0007669"/>
    <property type="project" value="UniProtKB-UniRule"/>
</dbReference>
<keyword evidence="2 6" id="KW-0489">Methyltransferase</keyword>
<reference evidence="7" key="1">
    <citation type="submission" date="2020-08" db="EMBL/GenBank/DDBJ databases">
        <title>Genome public.</title>
        <authorList>
            <person name="Liu C."/>
            <person name="Sun Q."/>
        </authorList>
    </citation>
    <scope>NUCLEOTIDE SEQUENCE</scope>
    <source>
        <strain evidence="7">NSJ-63</strain>
    </source>
</reference>
<dbReference type="InterPro" id="IPR003742">
    <property type="entry name" value="RlmH-like"/>
</dbReference>
<dbReference type="PANTHER" id="PTHR33603:SF1">
    <property type="entry name" value="RIBOSOMAL RNA LARGE SUBUNIT METHYLTRANSFERASE H"/>
    <property type="match status" value="1"/>
</dbReference>
<feature type="binding site" evidence="6">
    <location>
        <begin position="115"/>
        <end position="120"/>
    </location>
    <ligand>
        <name>S-adenosyl-L-methionine</name>
        <dbReference type="ChEBI" id="CHEBI:59789"/>
    </ligand>
</feature>
<dbReference type="Proteomes" id="UP000617951">
    <property type="component" value="Unassembled WGS sequence"/>
</dbReference>
<keyword evidence="4 6" id="KW-0949">S-adenosyl-L-methionine</keyword>
<evidence type="ECO:0000313" key="7">
    <source>
        <dbReference type="EMBL" id="MBC8538560.1"/>
    </source>
</evidence>
<keyword evidence="3 6" id="KW-0808">Transferase</keyword>
<dbReference type="GO" id="GO:0005737">
    <property type="term" value="C:cytoplasm"/>
    <property type="evidence" value="ECO:0007669"/>
    <property type="project" value="UniProtKB-SubCell"/>
</dbReference>
<dbReference type="EC" id="2.1.1.177" evidence="6"/>
<dbReference type="PIRSF" id="PIRSF004505">
    <property type="entry name" value="MT_bac"/>
    <property type="match status" value="1"/>
</dbReference>
<evidence type="ECO:0000256" key="1">
    <source>
        <dbReference type="ARBA" id="ARBA00022552"/>
    </source>
</evidence>
<comment type="similarity">
    <text evidence="5 6">Belongs to the RNA methyltransferase RlmH family.</text>
</comment>
<evidence type="ECO:0000256" key="3">
    <source>
        <dbReference type="ARBA" id="ARBA00022679"/>
    </source>
</evidence>
<comment type="function">
    <text evidence="6">Specifically methylates the pseudouridine at position 1915 (m3Psi1915) in 23S rRNA.</text>
</comment>
<evidence type="ECO:0000256" key="2">
    <source>
        <dbReference type="ARBA" id="ARBA00022603"/>
    </source>
</evidence>
<dbReference type="SUPFAM" id="SSF75217">
    <property type="entry name" value="alpha/beta knot"/>
    <property type="match status" value="1"/>
</dbReference>
<dbReference type="Gene3D" id="3.40.1280.10">
    <property type="match status" value="1"/>
</dbReference>
<comment type="caution">
    <text evidence="7">The sequence shown here is derived from an EMBL/GenBank/DDBJ whole genome shotgun (WGS) entry which is preliminary data.</text>
</comment>
<comment type="subcellular location">
    <subcellularLocation>
        <location evidence="6">Cytoplasm</location>
    </subcellularLocation>
</comment>
<dbReference type="CDD" id="cd18081">
    <property type="entry name" value="RlmH-like"/>
    <property type="match status" value="1"/>
</dbReference>